<sequence>MRAGETADDAEDLVDSWDTQWFGSTEAASRRRLKLDMGSSCRPKKGEHPLGEDAHFVSEERNAFGIADGVGGWSRNGVDAGEFARQLMSSCKVELERTGGGRATGPVLRAVLKKALAKTTARGTSTACVAAVDGRLLRAINVGDSGFIVLRGDTVAYRSPLHQHSFNIPYQIGGVDKATPIERAVELATELAPGDVVVAGSDGLLDNLFEQDIVEIVARKRAEGLGGTAEEMARALAAAAEDAYMTGQESPFGEASRAARISWSGSKPDDVTVVVAKVCTSRLQSSLLLFSKGGHRH</sequence>
<name>A0A7I8LI70_SPIIN</name>
<dbReference type="EMBL" id="LR746279">
    <property type="protein sequence ID" value="CAA7409733.1"/>
    <property type="molecule type" value="Genomic_DNA"/>
</dbReference>
<evidence type="ECO:0000259" key="4">
    <source>
        <dbReference type="PROSITE" id="PS51746"/>
    </source>
</evidence>
<accession>A0A7I8LI70</accession>
<dbReference type="SMART" id="SM00332">
    <property type="entry name" value="PP2Cc"/>
    <property type="match status" value="1"/>
</dbReference>
<protein>
    <recommendedName>
        <fullName evidence="3">Protein phosphatase</fullName>
        <ecNumber evidence="3">3.1.3.16</ecNumber>
    </recommendedName>
</protein>
<dbReference type="GO" id="GO:0004722">
    <property type="term" value="F:protein serine/threonine phosphatase activity"/>
    <property type="evidence" value="ECO:0007669"/>
    <property type="project" value="UniProtKB-EC"/>
</dbReference>
<dbReference type="PANTHER" id="PTHR12320">
    <property type="entry name" value="PROTEIN PHOSPHATASE 2C"/>
    <property type="match status" value="1"/>
</dbReference>
<evidence type="ECO:0000256" key="1">
    <source>
        <dbReference type="ARBA" id="ARBA00047761"/>
    </source>
</evidence>
<dbReference type="InterPro" id="IPR039123">
    <property type="entry name" value="PPTC7"/>
</dbReference>
<comment type="catalytic activity">
    <reaction evidence="1 3">
        <text>O-phospho-L-seryl-[protein] + H2O = L-seryl-[protein] + phosphate</text>
        <dbReference type="Rhea" id="RHEA:20629"/>
        <dbReference type="Rhea" id="RHEA-COMP:9863"/>
        <dbReference type="Rhea" id="RHEA-COMP:11604"/>
        <dbReference type="ChEBI" id="CHEBI:15377"/>
        <dbReference type="ChEBI" id="CHEBI:29999"/>
        <dbReference type="ChEBI" id="CHEBI:43474"/>
        <dbReference type="ChEBI" id="CHEBI:83421"/>
        <dbReference type="EC" id="3.1.3.16"/>
    </reaction>
</comment>
<reference evidence="5" key="1">
    <citation type="submission" date="2020-02" db="EMBL/GenBank/DDBJ databases">
        <authorList>
            <person name="Scholz U."/>
            <person name="Mascher M."/>
            <person name="Fiebig A."/>
        </authorList>
    </citation>
    <scope>NUCLEOTIDE SEQUENCE</scope>
</reference>
<dbReference type="AlphaFoldDB" id="A0A7I8LI70"/>
<dbReference type="SUPFAM" id="SSF81606">
    <property type="entry name" value="PP2C-like"/>
    <property type="match status" value="1"/>
</dbReference>
<dbReference type="PROSITE" id="PS51746">
    <property type="entry name" value="PPM_2"/>
    <property type="match status" value="1"/>
</dbReference>
<comment type="catalytic activity">
    <reaction evidence="2 3">
        <text>O-phospho-L-threonyl-[protein] + H2O = L-threonyl-[protein] + phosphate</text>
        <dbReference type="Rhea" id="RHEA:47004"/>
        <dbReference type="Rhea" id="RHEA-COMP:11060"/>
        <dbReference type="Rhea" id="RHEA-COMP:11605"/>
        <dbReference type="ChEBI" id="CHEBI:15377"/>
        <dbReference type="ChEBI" id="CHEBI:30013"/>
        <dbReference type="ChEBI" id="CHEBI:43474"/>
        <dbReference type="ChEBI" id="CHEBI:61977"/>
        <dbReference type="EC" id="3.1.3.16"/>
    </reaction>
</comment>
<dbReference type="OrthoDB" id="60843at2759"/>
<feature type="domain" description="PPM-type phosphatase" evidence="4">
    <location>
        <begin position="36"/>
        <end position="278"/>
    </location>
</feature>
<evidence type="ECO:0000256" key="2">
    <source>
        <dbReference type="ARBA" id="ARBA00048336"/>
    </source>
</evidence>
<comment type="cofactor">
    <cofactor evidence="3">
        <name>Mn(2+)</name>
        <dbReference type="ChEBI" id="CHEBI:29035"/>
    </cofactor>
</comment>
<dbReference type="Gene3D" id="3.60.40.10">
    <property type="entry name" value="PPM-type phosphatase domain"/>
    <property type="match status" value="1"/>
</dbReference>
<dbReference type="Proteomes" id="UP000663760">
    <property type="component" value="Chromosome 16"/>
</dbReference>
<keyword evidence="3" id="KW-0460">Magnesium</keyword>
<dbReference type="InterPro" id="IPR001932">
    <property type="entry name" value="PPM-type_phosphatase-like_dom"/>
</dbReference>
<dbReference type="EC" id="3.1.3.16" evidence="3"/>
<evidence type="ECO:0000313" key="5">
    <source>
        <dbReference type="EMBL" id="CAA7409733.1"/>
    </source>
</evidence>
<evidence type="ECO:0000313" key="6">
    <source>
        <dbReference type="Proteomes" id="UP000663760"/>
    </source>
</evidence>
<comment type="similarity">
    <text evidence="3">Belongs to the PP2C family.</text>
</comment>
<dbReference type="PANTHER" id="PTHR12320:SF81">
    <property type="entry name" value="PROTEIN PHOSPHATASE 2C 23-RELATED"/>
    <property type="match status" value="1"/>
</dbReference>
<keyword evidence="3" id="KW-0378">Hydrolase</keyword>
<comment type="cofactor">
    <cofactor evidence="3">
        <name>Mg(2+)</name>
        <dbReference type="ChEBI" id="CHEBI:18420"/>
    </cofactor>
</comment>
<organism evidence="5 6">
    <name type="scientific">Spirodela intermedia</name>
    <name type="common">Intermediate duckweed</name>
    <dbReference type="NCBI Taxonomy" id="51605"/>
    <lineage>
        <taxon>Eukaryota</taxon>
        <taxon>Viridiplantae</taxon>
        <taxon>Streptophyta</taxon>
        <taxon>Embryophyta</taxon>
        <taxon>Tracheophyta</taxon>
        <taxon>Spermatophyta</taxon>
        <taxon>Magnoliopsida</taxon>
        <taxon>Liliopsida</taxon>
        <taxon>Araceae</taxon>
        <taxon>Lemnoideae</taxon>
        <taxon>Spirodela</taxon>
    </lineage>
</organism>
<keyword evidence="3" id="KW-0479">Metal-binding</keyword>
<dbReference type="SMART" id="SM00331">
    <property type="entry name" value="PP2C_SIG"/>
    <property type="match status" value="1"/>
</dbReference>
<proteinExistence type="inferred from homology"/>
<dbReference type="InterPro" id="IPR036457">
    <property type="entry name" value="PPM-type-like_dom_sf"/>
</dbReference>
<keyword evidence="3" id="KW-0464">Manganese</keyword>
<keyword evidence="3" id="KW-0904">Protein phosphatase</keyword>
<dbReference type="GO" id="GO:0046872">
    <property type="term" value="F:metal ion binding"/>
    <property type="evidence" value="ECO:0007669"/>
    <property type="project" value="UniProtKB-UniRule"/>
</dbReference>
<keyword evidence="6" id="KW-1185">Reference proteome</keyword>
<gene>
    <name evidence="5" type="ORF">SI8410_16020411</name>
</gene>
<evidence type="ECO:0000256" key="3">
    <source>
        <dbReference type="RuleBase" id="RU366020"/>
    </source>
</evidence>